<dbReference type="AlphaFoldDB" id="A0AA39VHE0"/>
<keyword evidence="6" id="KW-1185">Reference proteome</keyword>
<reference evidence="5" key="1">
    <citation type="journal article" date="2022" name="Plant J.">
        <title>Strategies of tolerance reflected in two North American maple genomes.</title>
        <authorList>
            <person name="McEvoy S.L."/>
            <person name="Sezen U.U."/>
            <person name="Trouern-Trend A."/>
            <person name="McMahon S.M."/>
            <person name="Schaberg P.G."/>
            <person name="Yang J."/>
            <person name="Wegrzyn J.L."/>
            <person name="Swenson N.G."/>
        </authorList>
    </citation>
    <scope>NUCLEOTIDE SEQUENCE</scope>
    <source>
        <strain evidence="5">NS2018</strain>
    </source>
</reference>
<evidence type="ECO:0000256" key="3">
    <source>
        <dbReference type="ARBA" id="ARBA00022833"/>
    </source>
</evidence>
<accession>A0AA39VHE0</accession>
<dbReference type="PANTHER" id="PTHR36486">
    <property type="entry name" value="OS01G0977800 PROTEIN"/>
    <property type="match status" value="1"/>
</dbReference>
<dbReference type="SUPFAM" id="SSF57903">
    <property type="entry name" value="FYVE/PHD zinc finger"/>
    <property type="match status" value="1"/>
</dbReference>
<dbReference type="InterPro" id="IPR053057">
    <property type="entry name" value="XLG_GTP-binding"/>
</dbReference>
<dbReference type="InterPro" id="IPR011011">
    <property type="entry name" value="Znf_FYVE_PHD"/>
</dbReference>
<evidence type="ECO:0000256" key="1">
    <source>
        <dbReference type="ARBA" id="ARBA00022723"/>
    </source>
</evidence>
<dbReference type="PANTHER" id="PTHR36486:SF2">
    <property type="entry name" value="OS01G0977800 PROTEIN"/>
    <property type="match status" value="1"/>
</dbReference>
<dbReference type="GO" id="GO:0008270">
    <property type="term" value="F:zinc ion binding"/>
    <property type="evidence" value="ECO:0007669"/>
    <property type="project" value="UniProtKB-KW"/>
</dbReference>
<comment type="caution">
    <text evidence="5">The sequence shown here is derived from an EMBL/GenBank/DDBJ whole genome shotgun (WGS) entry which is preliminary data.</text>
</comment>
<organism evidence="5 6">
    <name type="scientific">Acer saccharum</name>
    <name type="common">Sugar maple</name>
    <dbReference type="NCBI Taxonomy" id="4024"/>
    <lineage>
        <taxon>Eukaryota</taxon>
        <taxon>Viridiplantae</taxon>
        <taxon>Streptophyta</taxon>
        <taxon>Embryophyta</taxon>
        <taxon>Tracheophyta</taxon>
        <taxon>Spermatophyta</taxon>
        <taxon>Magnoliopsida</taxon>
        <taxon>eudicotyledons</taxon>
        <taxon>Gunneridae</taxon>
        <taxon>Pentapetalae</taxon>
        <taxon>rosids</taxon>
        <taxon>malvids</taxon>
        <taxon>Sapindales</taxon>
        <taxon>Sapindaceae</taxon>
        <taxon>Hippocastanoideae</taxon>
        <taxon>Acereae</taxon>
        <taxon>Acer</taxon>
    </lineage>
</organism>
<evidence type="ECO:0000313" key="6">
    <source>
        <dbReference type="Proteomes" id="UP001168877"/>
    </source>
</evidence>
<evidence type="ECO:0000313" key="5">
    <source>
        <dbReference type="EMBL" id="KAK0579806.1"/>
    </source>
</evidence>
<sequence length="325" mass="36487">MGDNKAATLAKARRELEDLYLGIPDESVNLTFKDFAQIKPPSPPQPTSIILEPILDISPSSANKHDSTTTSSLHKLPSLDFSKVLRESNQNQNHNHHYHHHDGGLHQDHRNHHHNHHEDHRGGGGRAINPEKREEFRRAVERSMAYDDVSVMSMSMASGYPRDQNKAQRRRPGIPHTNICTICTTYIYIFRHRCLVCGRAYCRDCVGLGMGEMTEGRKCIHCLGRRFSQRYIKRAGNVGCCSRYPSTVKQAELRWAEKGPRKSGERAYGGGGGRSSIMMSRSRNPVSVQGTPSMAHASGYNTPNSFVSASHYSPYNINPTHHLPI</sequence>
<gene>
    <name evidence="5" type="ORF">LWI29_031697</name>
</gene>
<feature type="region of interest" description="Disordered" evidence="4">
    <location>
        <begin position="93"/>
        <end position="131"/>
    </location>
</feature>
<keyword evidence="1" id="KW-0479">Metal-binding</keyword>
<keyword evidence="2" id="KW-0863">Zinc-finger</keyword>
<evidence type="ECO:0000256" key="2">
    <source>
        <dbReference type="ARBA" id="ARBA00022771"/>
    </source>
</evidence>
<dbReference type="EMBL" id="JAUESC010000385">
    <property type="protein sequence ID" value="KAK0579806.1"/>
    <property type="molecule type" value="Genomic_DNA"/>
</dbReference>
<feature type="region of interest" description="Disordered" evidence="4">
    <location>
        <begin position="260"/>
        <end position="295"/>
    </location>
</feature>
<dbReference type="Proteomes" id="UP001168877">
    <property type="component" value="Unassembled WGS sequence"/>
</dbReference>
<reference evidence="5" key="2">
    <citation type="submission" date="2023-06" db="EMBL/GenBank/DDBJ databases">
        <authorList>
            <person name="Swenson N.G."/>
            <person name="Wegrzyn J.L."/>
            <person name="Mcevoy S.L."/>
        </authorList>
    </citation>
    <scope>NUCLEOTIDE SEQUENCE</scope>
    <source>
        <strain evidence="5">NS2018</strain>
        <tissue evidence="5">Leaf</tissue>
    </source>
</reference>
<proteinExistence type="predicted"/>
<evidence type="ECO:0000256" key="4">
    <source>
        <dbReference type="SAM" id="MobiDB-lite"/>
    </source>
</evidence>
<keyword evidence="3" id="KW-0862">Zinc</keyword>
<name>A0AA39VHE0_ACESA</name>
<protein>
    <submittedName>
        <fullName evidence="5">Uncharacterized protein</fullName>
    </submittedName>
</protein>